<dbReference type="HOGENOM" id="CLU_187146_0_0_1"/>
<name>A0A0D9XRW2_9ORYZ</name>
<sequence length="93" mass="10876">MSDAIVEMGDDGAPTTFVTYRMDQEQIDNILSWVIPETDQEPIFAREKDRGLTIKTTEVMNKSLVRRRKLQAYVKDNLEQFSHVDINEDMFYS</sequence>
<evidence type="ECO:0000313" key="2">
    <source>
        <dbReference type="Proteomes" id="UP000032180"/>
    </source>
</evidence>
<keyword evidence="2" id="KW-1185">Reference proteome</keyword>
<dbReference type="AlphaFoldDB" id="A0A0D9XRW2"/>
<organism evidence="1 2">
    <name type="scientific">Leersia perrieri</name>
    <dbReference type="NCBI Taxonomy" id="77586"/>
    <lineage>
        <taxon>Eukaryota</taxon>
        <taxon>Viridiplantae</taxon>
        <taxon>Streptophyta</taxon>
        <taxon>Embryophyta</taxon>
        <taxon>Tracheophyta</taxon>
        <taxon>Spermatophyta</taxon>
        <taxon>Magnoliopsida</taxon>
        <taxon>Liliopsida</taxon>
        <taxon>Poales</taxon>
        <taxon>Poaceae</taxon>
        <taxon>BOP clade</taxon>
        <taxon>Oryzoideae</taxon>
        <taxon>Oryzeae</taxon>
        <taxon>Oryzinae</taxon>
        <taxon>Leersia</taxon>
    </lineage>
</organism>
<proteinExistence type="predicted"/>
<evidence type="ECO:0000313" key="1">
    <source>
        <dbReference type="EnsemblPlants" id="LPERR11G10320.1"/>
    </source>
</evidence>
<dbReference type="Proteomes" id="UP000032180">
    <property type="component" value="Chromosome 11"/>
</dbReference>
<reference evidence="1 2" key="1">
    <citation type="submission" date="2012-08" db="EMBL/GenBank/DDBJ databases">
        <title>Oryza genome evolution.</title>
        <authorList>
            <person name="Wing R.A."/>
        </authorList>
    </citation>
    <scope>NUCLEOTIDE SEQUENCE</scope>
</reference>
<dbReference type="Gramene" id="LPERR11G10320.1">
    <property type="protein sequence ID" value="LPERR11G10320.1"/>
    <property type="gene ID" value="LPERR11G10320"/>
</dbReference>
<reference evidence="2" key="2">
    <citation type="submission" date="2013-12" db="EMBL/GenBank/DDBJ databases">
        <authorList>
            <person name="Yu Y."/>
            <person name="Lee S."/>
            <person name="de Baynast K."/>
            <person name="Wissotski M."/>
            <person name="Liu L."/>
            <person name="Talag J."/>
            <person name="Goicoechea J."/>
            <person name="Angelova A."/>
            <person name="Jetty R."/>
            <person name="Kudrna D."/>
            <person name="Golser W."/>
            <person name="Rivera L."/>
            <person name="Zhang J."/>
            <person name="Wing R."/>
        </authorList>
    </citation>
    <scope>NUCLEOTIDE SEQUENCE</scope>
</reference>
<accession>A0A0D9XRW2</accession>
<reference evidence="1" key="3">
    <citation type="submission" date="2015-04" db="UniProtKB">
        <authorList>
            <consortium name="EnsemblPlants"/>
        </authorList>
    </citation>
    <scope>IDENTIFICATION</scope>
</reference>
<dbReference type="EnsemblPlants" id="LPERR11G10320.1">
    <property type="protein sequence ID" value="LPERR11G10320.1"/>
    <property type="gene ID" value="LPERR11G10320"/>
</dbReference>
<protein>
    <submittedName>
        <fullName evidence="1">Uncharacterized protein</fullName>
    </submittedName>
</protein>